<sequence length="99" mass="11646">MEINKPTDMLPIMEKYDLQEGLELYKHSKGYTLLEVIEPNFAHDILFFLFRKIDNKGRTYKVLRYKKSTNEVSVVSNFTALHPDEIAVNLLNSFSKHLR</sequence>
<gene>
    <name evidence="1" type="ORF">CLV39_0219</name>
</gene>
<evidence type="ECO:0000313" key="1">
    <source>
        <dbReference type="EMBL" id="RMA97600.1"/>
    </source>
</evidence>
<organism evidence="1 2">
    <name type="scientific">Hydrogenothermus marinus</name>
    <dbReference type="NCBI Taxonomy" id="133270"/>
    <lineage>
        <taxon>Bacteria</taxon>
        <taxon>Pseudomonadati</taxon>
        <taxon>Aquificota</taxon>
        <taxon>Aquificia</taxon>
        <taxon>Aquificales</taxon>
        <taxon>Hydrogenothermaceae</taxon>
        <taxon>Hydrogenothermus</taxon>
    </lineage>
</organism>
<dbReference type="Proteomes" id="UP000280842">
    <property type="component" value="Unassembled WGS sequence"/>
</dbReference>
<dbReference type="RefSeq" id="WP_121922377.1">
    <property type="nucleotide sequence ID" value="NZ_REFO01000010.1"/>
</dbReference>
<proteinExistence type="predicted"/>
<name>A0A3M0BJT9_9AQUI</name>
<accession>A0A3M0BJT9</accession>
<reference evidence="1 2" key="1">
    <citation type="submission" date="2018-10" db="EMBL/GenBank/DDBJ databases">
        <title>Genomic Encyclopedia of Archaeal and Bacterial Type Strains, Phase II (KMG-II): from individual species to whole genera.</title>
        <authorList>
            <person name="Goeker M."/>
        </authorList>
    </citation>
    <scope>NUCLEOTIDE SEQUENCE [LARGE SCALE GENOMIC DNA]</scope>
    <source>
        <strain evidence="1 2">VM1</strain>
    </source>
</reference>
<dbReference type="AlphaFoldDB" id="A0A3M0BJT9"/>
<keyword evidence="2" id="KW-1185">Reference proteome</keyword>
<protein>
    <submittedName>
        <fullName evidence="1">Uncharacterized protein</fullName>
    </submittedName>
</protein>
<dbReference type="EMBL" id="REFO01000010">
    <property type="protein sequence ID" value="RMA97600.1"/>
    <property type="molecule type" value="Genomic_DNA"/>
</dbReference>
<dbReference type="OrthoDB" id="14961at2"/>
<comment type="caution">
    <text evidence="1">The sequence shown here is derived from an EMBL/GenBank/DDBJ whole genome shotgun (WGS) entry which is preliminary data.</text>
</comment>
<evidence type="ECO:0000313" key="2">
    <source>
        <dbReference type="Proteomes" id="UP000280842"/>
    </source>
</evidence>